<reference evidence="1 2" key="1">
    <citation type="submission" date="2022-10" db="EMBL/GenBank/DDBJ databases">
        <title>Draft genome assembly of moderately radiation resistant bacterium Metabacillus halosaccharovorans.</title>
        <authorList>
            <person name="Pal S."/>
            <person name="Gopinathan A."/>
        </authorList>
    </citation>
    <scope>NUCLEOTIDE SEQUENCE [LARGE SCALE GENOMIC DNA]</scope>
    <source>
        <strain evidence="1 2">VITHBRA001</strain>
    </source>
</reference>
<dbReference type="Proteomes" id="UP001526147">
    <property type="component" value="Unassembled WGS sequence"/>
</dbReference>
<keyword evidence="2" id="KW-1185">Reference proteome</keyword>
<accession>A0ABT3DCP5</accession>
<organism evidence="1 2">
    <name type="scientific">Metabacillus halosaccharovorans</name>
    <dbReference type="NCBI Taxonomy" id="930124"/>
    <lineage>
        <taxon>Bacteria</taxon>
        <taxon>Bacillati</taxon>
        <taxon>Bacillota</taxon>
        <taxon>Bacilli</taxon>
        <taxon>Bacillales</taxon>
        <taxon>Bacillaceae</taxon>
        <taxon>Metabacillus</taxon>
    </lineage>
</organism>
<protein>
    <submittedName>
        <fullName evidence="1">Uncharacterized protein</fullName>
    </submittedName>
</protein>
<comment type="caution">
    <text evidence="1">The sequence shown here is derived from an EMBL/GenBank/DDBJ whole genome shotgun (WGS) entry which is preliminary data.</text>
</comment>
<gene>
    <name evidence="1" type="ORF">OIH86_03635</name>
</gene>
<evidence type="ECO:0000313" key="1">
    <source>
        <dbReference type="EMBL" id="MCV9884732.1"/>
    </source>
</evidence>
<proteinExistence type="predicted"/>
<sequence length="169" mass="19746">MDQLAESIKETIDRVDGYITGRLIVDLEKSTVELEQENGGKITYLPLSDLDLIQVRNGDEYVTVYIDQALNDKDQSMNCSLYAGLYGRVKKDFHFVKRECELVPYLKRHTKLTPIQIKEFEKQYNKFVKRKAQSRTDQGIEKSKAILRELDKVMTQLGYEFKKLEDINE</sequence>
<dbReference type="EMBL" id="JAOYEY010000023">
    <property type="protein sequence ID" value="MCV9884732.1"/>
    <property type="molecule type" value="Genomic_DNA"/>
</dbReference>
<dbReference type="RefSeq" id="WP_264141650.1">
    <property type="nucleotide sequence ID" value="NZ_JAOYEY010000023.1"/>
</dbReference>
<evidence type="ECO:0000313" key="2">
    <source>
        <dbReference type="Proteomes" id="UP001526147"/>
    </source>
</evidence>
<name>A0ABT3DCP5_9BACI</name>